<reference evidence="1 2" key="1">
    <citation type="submission" date="2018-08" db="EMBL/GenBank/DDBJ databases">
        <title>A genome reference for cultivated species of the human gut microbiota.</title>
        <authorList>
            <person name="Zou Y."/>
            <person name="Xue W."/>
            <person name="Luo G."/>
        </authorList>
    </citation>
    <scope>NUCLEOTIDE SEQUENCE [LARGE SCALE GENOMIC DNA]</scope>
    <source>
        <strain evidence="1 2">AF27-12</strain>
    </source>
</reference>
<gene>
    <name evidence="1" type="ORF">DWY77_00135</name>
</gene>
<dbReference type="EMBL" id="QRTP01000001">
    <property type="protein sequence ID" value="RGQ87010.1"/>
    <property type="molecule type" value="Genomic_DNA"/>
</dbReference>
<dbReference type="InterPro" id="IPR010064">
    <property type="entry name" value="HK97-gp10_tail"/>
</dbReference>
<name>A0A412CI38_9FIRM</name>
<dbReference type="Pfam" id="PF04883">
    <property type="entry name" value="HK97-gp10_like"/>
    <property type="match status" value="1"/>
</dbReference>
<accession>A0A412CI38</accession>
<protein>
    <submittedName>
        <fullName evidence="1">HK97 gp10 family phage protein</fullName>
    </submittedName>
</protein>
<dbReference type="Proteomes" id="UP000286147">
    <property type="component" value="Unassembled WGS sequence"/>
</dbReference>
<sequence>MMGISFEEFIGRLETVQKDFTDDVEIVLNRGANRMVRALKTNSPDSGNDHKGKLNKSWKKKIEGYGKDIHANIYSTAPHFHLVDRGHKIMDKKGHEKGFVQGKHFLQKTIDEQQDDLQEYMWKGVYKRVKDKLDG</sequence>
<evidence type="ECO:0000313" key="2">
    <source>
        <dbReference type="Proteomes" id="UP000286147"/>
    </source>
</evidence>
<comment type="caution">
    <text evidence="1">The sequence shown here is derived from an EMBL/GenBank/DDBJ whole genome shotgun (WGS) entry which is preliminary data.</text>
</comment>
<dbReference type="AlphaFoldDB" id="A0A412CI38"/>
<proteinExistence type="predicted"/>
<organism evidence="1 2">
    <name type="scientific">Megamonas rupellensis</name>
    <dbReference type="NCBI Taxonomy" id="491921"/>
    <lineage>
        <taxon>Bacteria</taxon>
        <taxon>Bacillati</taxon>
        <taxon>Bacillota</taxon>
        <taxon>Negativicutes</taxon>
        <taxon>Selenomonadales</taxon>
        <taxon>Selenomonadaceae</taxon>
        <taxon>Megamonas</taxon>
    </lineage>
</organism>
<evidence type="ECO:0000313" key="1">
    <source>
        <dbReference type="EMBL" id="RGQ87010.1"/>
    </source>
</evidence>